<dbReference type="InterPro" id="IPR001680">
    <property type="entry name" value="WD40_rpt"/>
</dbReference>
<dbReference type="InterPro" id="IPR036322">
    <property type="entry name" value="WD40_repeat_dom_sf"/>
</dbReference>
<dbReference type="STRING" id="50990.A0A4Y7PN42"/>
<feature type="domain" description="Nephrocystin 3-like N-terminal" evidence="4">
    <location>
        <begin position="19"/>
        <end position="74"/>
    </location>
</feature>
<dbReference type="SUPFAM" id="SSF50978">
    <property type="entry name" value="WD40 repeat-like"/>
    <property type="match status" value="2"/>
</dbReference>
<dbReference type="InterPro" id="IPR020472">
    <property type="entry name" value="WD40_PAC1"/>
</dbReference>
<dbReference type="Gene3D" id="2.130.10.10">
    <property type="entry name" value="YVTN repeat-like/Quinoprotein amine dehydrogenase"/>
    <property type="match status" value="4"/>
</dbReference>
<dbReference type="SMART" id="SM00320">
    <property type="entry name" value="WD40"/>
    <property type="match status" value="13"/>
</dbReference>
<dbReference type="PROSITE" id="PS50294">
    <property type="entry name" value="WD_REPEATS_REGION"/>
    <property type="match status" value="7"/>
</dbReference>
<gene>
    <name evidence="5" type="ORF">BD410DRAFT_623055</name>
</gene>
<dbReference type="InterPro" id="IPR056884">
    <property type="entry name" value="NPHP3-like_N"/>
</dbReference>
<proteinExistence type="predicted"/>
<feature type="repeat" description="WD" evidence="3">
    <location>
        <begin position="815"/>
        <end position="847"/>
    </location>
</feature>
<dbReference type="PRINTS" id="PR00320">
    <property type="entry name" value="GPROTEINBRPT"/>
</dbReference>
<dbReference type="Pfam" id="PF24883">
    <property type="entry name" value="NPHP3_N"/>
    <property type="match status" value="1"/>
</dbReference>
<evidence type="ECO:0000259" key="4">
    <source>
        <dbReference type="Pfam" id="PF24883"/>
    </source>
</evidence>
<dbReference type="CDD" id="cd00200">
    <property type="entry name" value="WD40"/>
    <property type="match status" value="2"/>
</dbReference>
<feature type="repeat" description="WD" evidence="3">
    <location>
        <begin position="650"/>
        <end position="691"/>
    </location>
</feature>
<dbReference type="PANTHER" id="PTHR22847">
    <property type="entry name" value="WD40 REPEAT PROTEIN"/>
    <property type="match status" value="1"/>
</dbReference>
<feature type="repeat" description="WD" evidence="3">
    <location>
        <begin position="537"/>
        <end position="569"/>
    </location>
</feature>
<feature type="repeat" description="WD" evidence="3">
    <location>
        <begin position="487"/>
        <end position="528"/>
    </location>
</feature>
<keyword evidence="6" id="KW-1185">Reference proteome</keyword>
<evidence type="ECO:0000313" key="6">
    <source>
        <dbReference type="Proteomes" id="UP000294933"/>
    </source>
</evidence>
<dbReference type="OrthoDB" id="3027122at2759"/>
<name>A0A4Y7PN42_9AGAM</name>
<evidence type="ECO:0000313" key="5">
    <source>
        <dbReference type="EMBL" id="TDL16446.1"/>
    </source>
</evidence>
<feature type="repeat" description="WD" evidence="3">
    <location>
        <begin position="947"/>
        <end position="981"/>
    </location>
</feature>
<evidence type="ECO:0000256" key="2">
    <source>
        <dbReference type="ARBA" id="ARBA00022737"/>
    </source>
</evidence>
<dbReference type="Proteomes" id="UP000294933">
    <property type="component" value="Unassembled WGS sequence"/>
</dbReference>
<accession>A0A4Y7PN42</accession>
<keyword evidence="1 3" id="KW-0853">WD repeat</keyword>
<feature type="repeat" description="WD" evidence="3">
    <location>
        <begin position="570"/>
        <end position="611"/>
    </location>
</feature>
<sequence>MKSHPDIGYSGLSYQLEELIVKPLRLVGESFFATVVVLDALDECKDNDTTSLVLSALSRQVAELSQLKILVTSRPEPRITTVFHSGNLRSVTHRVVLHELQLEVVKDDIKRYLTSKLAEIRDYYSDNFESIWPSLDDIRRLTDLSFGLFIFAATSVKFIQDRNYSDPGRQLTLLLHSTVKNTESSSSPYRRLDQLYVQVLTHAFPDISSDLAARLRRVLGSVIHLQDPLPPSALEQLLDLRPTTVRRTLLHLHSVIIVPDKENDSQVIRLLHPSFFDFITDPTRCLNPKFVVNAEIQHTLIARACLGTMKWLKRDICAIKNPGILNSEIHDLPTRIATHVPSHLQYACRHWAFHLEKAMFSDCLLDLVKEFSEKYLLYWVEVCSVLGELRHALLALNTAKKSLSNVTLPVQVKESISDAVALLDDCERFTREFFPVLSVSSLQVYHSALLFTPRETLFYSTYCAELLFPVKIHNAPEKKWSPCIRTMEGHSRGVESVAFSPDGMRIVSASRDNTVRMWDTVSGSHLNTFRGNSRALSVAFSPSGTRILGGFGDNTLQLWDAVTGAHLIALEGHSDSVCSVTFSPDDTLVVSGSDDKTIRLWNTVSGDHVMTLDGHSKVHSVAFSPDGAQIASGFEDGTIRLWDAVTGALLRIHSGPATSLAFSPDGTQVASGSYDGTVQVWDTVSGSLLRTLKGDEVYVRSVAFSPDGTRLVAALRDDTLRLWDAVSGVQLSTLEGHSHWVPSVSFSPDGAQVVSGSWDSTVRLWDAVSSGDHVQGVKERSCADFVLAFSPDGTRVVSGSMDVWDAGTGVCVKGLEGHYGSARSLAFSPDGTHVVFGYDNGTLQLFDAVNWACLKTLKGHSDEVGSVAFSPDGTHIVSGSEDKSVRLWNAVTGAHLKTILHSDPVYSVTLSPGGMRAVSASGYLVQMWDEVTGDLLSKFRHDGGPIVISVAFSPDGKRIVCGSYGQRLWIWDATNHTRLLEIEGHSSSAHSLARSFKLNTPSLDAHDDLVESKVPLTGLVPCYILQKAWIYALNWKQRICWIPPSYRTVEDIAVSGNGNRVALLTHDGRVVIFDFTGMDSYLQPLISSDSTSSL</sequence>
<feature type="repeat" description="WD" evidence="3">
    <location>
        <begin position="857"/>
        <end position="898"/>
    </location>
</feature>
<dbReference type="VEuPathDB" id="FungiDB:BD410DRAFT_623055"/>
<dbReference type="AlphaFoldDB" id="A0A4Y7PN42"/>
<dbReference type="GO" id="GO:0005634">
    <property type="term" value="C:nucleus"/>
    <property type="evidence" value="ECO:0007669"/>
    <property type="project" value="TreeGrafter"/>
</dbReference>
<organism evidence="5 6">
    <name type="scientific">Rickenella mellea</name>
    <dbReference type="NCBI Taxonomy" id="50990"/>
    <lineage>
        <taxon>Eukaryota</taxon>
        <taxon>Fungi</taxon>
        <taxon>Dikarya</taxon>
        <taxon>Basidiomycota</taxon>
        <taxon>Agaricomycotina</taxon>
        <taxon>Agaricomycetes</taxon>
        <taxon>Hymenochaetales</taxon>
        <taxon>Rickenellaceae</taxon>
        <taxon>Rickenella</taxon>
    </lineage>
</organism>
<dbReference type="EMBL" id="ML170243">
    <property type="protein sequence ID" value="TDL16446.1"/>
    <property type="molecule type" value="Genomic_DNA"/>
</dbReference>
<dbReference type="PROSITE" id="PS50082">
    <property type="entry name" value="WD_REPEATS_2"/>
    <property type="match status" value="10"/>
</dbReference>
<dbReference type="PANTHER" id="PTHR22847:SF637">
    <property type="entry name" value="WD REPEAT DOMAIN 5B"/>
    <property type="match status" value="1"/>
</dbReference>
<feature type="repeat" description="WD" evidence="3">
    <location>
        <begin position="618"/>
        <end position="652"/>
    </location>
</feature>
<dbReference type="Pfam" id="PF00400">
    <property type="entry name" value="WD40"/>
    <property type="match status" value="10"/>
</dbReference>
<dbReference type="InterPro" id="IPR015943">
    <property type="entry name" value="WD40/YVTN_repeat-like_dom_sf"/>
</dbReference>
<feature type="repeat" description="WD" evidence="3">
    <location>
        <begin position="692"/>
        <end position="733"/>
    </location>
</feature>
<keyword evidence="2" id="KW-0677">Repeat</keyword>
<feature type="repeat" description="WD" evidence="3">
    <location>
        <begin position="734"/>
        <end position="766"/>
    </location>
</feature>
<reference evidence="5 6" key="1">
    <citation type="submission" date="2018-06" db="EMBL/GenBank/DDBJ databases">
        <title>A transcriptomic atlas of mushroom development highlights an independent origin of complex multicellularity.</title>
        <authorList>
            <consortium name="DOE Joint Genome Institute"/>
            <person name="Krizsan K."/>
            <person name="Almasi E."/>
            <person name="Merenyi Z."/>
            <person name="Sahu N."/>
            <person name="Viragh M."/>
            <person name="Koszo T."/>
            <person name="Mondo S."/>
            <person name="Kiss B."/>
            <person name="Balint B."/>
            <person name="Kues U."/>
            <person name="Barry K."/>
            <person name="Hegedus J.C."/>
            <person name="Henrissat B."/>
            <person name="Johnson J."/>
            <person name="Lipzen A."/>
            <person name="Ohm R."/>
            <person name="Nagy I."/>
            <person name="Pangilinan J."/>
            <person name="Yan J."/>
            <person name="Xiong Y."/>
            <person name="Grigoriev I.V."/>
            <person name="Hibbett D.S."/>
            <person name="Nagy L.G."/>
        </authorList>
    </citation>
    <scope>NUCLEOTIDE SEQUENCE [LARGE SCALE GENOMIC DNA]</scope>
    <source>
        <strain evidence="5 6">SZMC22713</strain>
    </source>
</reference>
<protein>
    <submittedName>
        <fullName evidence="5">WD40 repeat-like protein</fullName>
    </submittedName>
</protein>
<dbReference type="GO" id="GO:1990234">
    <property type="term" value="C:transferase complex"/>
    <property type="evidence" value="ECO:0007669"/>
    <property type="project" value="UniProtKB-ARBA"/>
</dbReference>
<evidence type="ECO:0000256" key="3">
    <source>
        <dbReference type="PROSITE-ProRule" id="PRU00221"/>
    </source>
</evidence>
<evidence type="ECO:0000256" key="1">
    <source>
        <dbReference type="ARBA" id="ARBA00022574"/>
    </source>
</evidence>